<reference evidence="1" key="1">
    <citation type="submission" date="2022-09" db="EMBL/GenBank/DDBJ databases">
        <title>Intensive care unit water sources are persistently colonized with multi-drug resistant bacteria and are the site of extensive horizontal gene transfer of antibiotic resistance genes.</title>
        <authorList>
            <person name="Diorio-Toth L."/>
        </authorList>
    </citation>
    <scope>NUCLEOTIDE SEQUENCE</scope>
    <source>
        <strain evidence="1">GD03710</strain>
    </source>
</reference>
<sequence>MGVTKSGEIWSARHQKQKVTYSESRFGDSAQLLAQQAFEQMQAGTFNREVVDMQIRMNYSLKEVGLMLGLSTNQLLHWIMTGEVMGQKVTAPRYDTSRGVKQRINGVELQLAKERLDQARKQTAA</sequence>
<dbReference type="AlphaFoldDB" id="A0AA42UCC5"/>
<name>A0AA42UCC5_AERCA</name>
<evidence type="ECO:0000313" key="2">
    <source>
        <dbReference type="Proteomes" id="UP001161704"/>
    </source>
</evidence>
<dbReference type="RefSeq" id="WP_270657620.1">
    <property type="nucleotide sequence ID" value="NZ_JAOCFK010000057.1"/>
</dbReference>
<accession>A0AA42UCC5</accession>
<dbReference type="Proteomes" id="UP001161704">
    <property type="component" value="Unassembled WGS sequence"/>
</dbReference>
<gene>
    <name evidence="1" type="ORF">N5I20_21290</name>
</gene>
<protein>
    <submittedName>
        <fullName evidence="1">Uncharacterized protein</fullName>
    </submittedName>
</protein>
<comment type="caution">
    <text evidence="1">The sequence shown here is derived from an EMBL/GenBank/DDBJ whole genome shotgun (WGS) entry which is preliminary data.</text>
</comment>
<evidence type="ECO:0000313" key="1">
    <source>
        <dbReference type="EMBL" id="MDH1507581.1"/>
    </source>
</evidence>
<proteinExistence type="predicted"/>
<dbReference type="EMBL" id="JAOCIZ010000135">
    <property type="protein sequence ID" value="MDH1507581.1"/>
    <property type="molecule type" value="Genomic_DNA"/>
</dbReference>
<organism evidence="1 2">
    <name type="scientific">Aeromonas caviae</name>
    <name type="common">Aeromonas punctata</name>
    <dbReference type="NCBI Taxonomy" id="648"/>
    <lineage>
        <taxon>Bacteria</taxon>
        <taxon>Pseudomonadati</taxon>
        <taxon>Pseudomonadota</taxon>
        <taxon>Gammaproteobacteria</taxon>
        <taxon>Aeromonadales</taxon>
        <taxon>Aeromonadaceae</taxon>
        <taxon>Aeromonas</taxon>
    </lineage>
</organism>